<feature type="transmembrane region" description="Helical" evidence="2">
    <location>
        <begin position="75"/>
        <end position="93"/>
    </location>
</feature>
<sequence>MIKILNRKKINGKSIFHRKTGILVQILIPLLFLGLPILFLTYSESIGRTFLPFLPEGTAKKIPLYIKDIEFQTRLILILTFILALFLGALISWRFSRSLGRVSDGLKKVLTGDLDFRIKIGSYDEIGEVSHFLNRLVDNLKASRLKLLERETELQEKSLQLTEKIKSLEASSLEAERTRLATLNILEDVEEARVAIQGRLEELEKFNKLAVGRELRMMDLKEEIKKLKEELEEQRSFSVGRNKKITNKKT</sequence>
<dbReference type="SMART" id="SM00304">
    <property type="entry name" value="HAMP"/>
    <property type="match status" value="1"/>
</dbReference>
<feature type="coiled-coil region" evidence="1">
    <location>
        <begin position="137"/>
        <end position="237"/>
    </location>
</feature>
<dbReference type="Proteomes" id="UP000176752">
    <property type="component" value="Unassembled WGS sequence"/>
</dbReference>
<feature type="transmembrane region" description="Helical" evidence="2">
    <location>
        <begin position="21"/>
        <end position="42"/>
    </location>
</feature>
<dbReference type="CDD" id="cd06225">
    <property type="entry name" value="HAMP"/>
    <property type="match status" value="1"/>
</dbReference>
<protein>
    <recommendedName>
        <fullName evidence="3">HAMP domain-containing protein</fullName>
    </recommendedName>
</protein>
<dbReference type="InterPro" id="IPR003660">
    <property type="entry name" value="HAMP_dom"/>
</dbReference>
<dbReference type="GO" id="GO:0016020">
    <property type="term" value="C:membrane"/>
    <property type="evidence" value="ECO:0007669"/>
    <property type="project" value="InterPro"/>
</dbReference>
<accession>A0A1G2DX56</accession>
<reference evidence="4 5" key="1">
    <citation type="journal article" date="2016" name="Nat. Commun.">
        <title>Thousands of microbial genomes shed light on interconnected biogeochemical processes in an aquifer system.</title>
        <authorList>
            <person name="Anantharaman K."/>
            <person name="Brown C.T."/>
            <person name="Hug L.A."/>
            <person name="Sharon I."/>
            <person name="Castelle C.J."/>
            <person name="Probst A.J."/>
            <person name="Thomas B.C."/>
            <person name="Singh A."/>
            <person name="Wilkins M.J."/>
            <person name="Karaoz U."/>
            <person name="Brodie E.L."/>
            <person name="Williams K.H."/>
            <person name="Hubbard S.S."/>
            <person name="Banfield J.F."/>
        </authorList>
    </citation>
    <scope>NUCLEOTIDE SEQUENCE [LARGE SCALE GENOMIC DNA]</scope>
</reference>
<keyword evidence="2" id="KW-0472">Membrane</keyword>
<evidence type="ECO:0000313" key="4">
    <source>
        <dbReference type="EMBL" id="OGZ17621.1"/>
    </source>
</evidence>
<dbReference type="GO" id="GO:0007165">
    <property type="term" value="P:signal transduction"/>
    <property type="evidence" value="ECO:0007669"/>
    <property type="project" value="InterPro"/>
</dbReference>
<keyword evidence="1" id="KW-0175">Coiled coil</keyword>
<keyword evidence="2" id="KW-0812">Transmembrane</keyword>
<gene>
    <name evidence="4" type="ORF">A2Z78_00505</name>
</gene>
<dbReference type="PROSITE" id="PS50885">
    <property type="entry name" value="HAMP"/>
    <property type="match status" value="1"/>
</dbReference>
<dbReference type="SUPFAM" id="SSF158472">
    <property type="entry name" value="HAMP domain-like"/>
    <property type="match status" value="1"/>
</dbReference>
<keyword evidence="2" id="KW-1133">Transmembrane helix</keyword>
<evidence type="ECO:0000256" key="1">
    <source>
        <dbReference type="SAM" id="Coils"/>
    </source>
</evidence>
<comment type="caution">
    <text evidence="4">The sequence shown here is derived from an EMBL/GenBank/DDBJ whole genome shotgun (WGS) entry which is preliminary data.</text>
</comment>
<evidence type="ECO:0000256" key="2">
    <source>
        <dbReference type="SAM" id="Phobius"/>
    </source>
</evidence>
<dbReference type="AlphaFoldDB" id="A0A1G2DX56"/>
<evidence type="ECO:0000313" key="5">
    <source>
        <dbReference type="Proteomes" id="UP000176752"/>
    </source>
</evidence>
<dbReference type="EMBL" id="MHLV01000019">
    <property type="protein sequence ID" value="OGZ17621.1"/>
    <property type="molecule type" value="Genomic_DNA"/>
</dbReference>
<evidence type="ECO:0000259" key="3">
    <source>
        <dbReference type="PROSITE" id="PS50885"/>
    </source>
</evidence>
<name>A0A1G2DX56_9BACT</name>
<dbReference type="Pfam" id="PF00672">
    <property type="entry name" value="HAMP"/>
    <property type="match status" value="1"/>
</dbReference>
<proteinExistence type="predicted"/>
<dbReference type="Gene3D" id="6.10.340.10">
    <property type="match status" value="1"/>
</dbReference>
<dbReference type="STRING" id="1801660.A2Z78_00505"/>
<organism evidence="4 5">
    <name type="scientific">Candidatus Nealsonbacteria bacterium RBG_13_36_15</name>
    <dbReference type="NCBI Taxonomy" id="1801660"/>
    <lineage>
        <taxon>Bacteria</taxon>
        <taxon>Candidatus Nealsoniibacteriota</taxon>
    </lineage>
</organism>
<feature type="domain" description="HAMP" evidence="3">
    <location>
        <begin position="93"/>
        <end position="145"/>
    </location>
</feature>